<dbReference type="AlphaFoldDB" id="A0A2N9JC07"/>
<evidence type="ECO:0008006" key="5">
    <source>
        <dbReference type="Google" id="ProtNLM"/>
    </source>
</evidence>
<reference evidence="3 4" key="1">
    <citation type="submission" date="2018-02" db="EMBL/GenBank/DDBJ databases">
        <authorList>
            <person name="Cohen D.B."/>
            <person name="Kent A.D."/>
        </authorList>
    </citation>
    <scope>NUCLEOTIDE SEQUENCE [LARGE SCALE GENOMIC DNA]</scope>
    <source>
        <strain evidence="3">1</strain>
    </source>
</reference>
<feature type="region of interest" description="Disordered" evidence="1">
    <location>
        <begin position="67"/>
        <end position="86"/>
    </location>
</feature>
<organism evidence="3 4">
    <name type="scientific">Micropruina glycogenica</name>
    <dbReference type="NCBI Taxonomy" id="75385"/>
    <lineage>
        <taxon>Bacteria</taxon>
        <taxon>Bacillati</taxon>
        <taxon>Actinomycetota</taxon>
        <taxon>Actinomycetes</taxon>
        <taxon>Propionibacteriales</taxon>
        <taxon>Nocardioidaceae</taxon>
        <taxon>Micropruina</taxon>
    </lineage>
</organism>
<evidence type="ECO:0000256" key="2">
    <source>
        <dbReference type="SAM" id="Phobius"/>
    </source>
</evidence>
<sequence>MHADERTQRVGIAHAGLNATAAVASALSYLTRRRGWSPAAAALTGVAAGALSAGGVLGGHMSLVRKYASHDRPSDSEGVTKGRFDG</sequence>
<accession>A0A2N9JC07</accession>
<evidence type="ECO:0000256" key="1">
    <source>
        <dbReference type="SAM" id="MobiDB-lite"/>
    </source>
</evidence>
<gene>
    <name evidence="3" type="ORF">MPLG2_0257</name>
</gene>
<name>A0A2N9JC07_9ACTN</name>
<feature type="transmembrane region" description="Helical" evidence="2">
    <location>
        <begin position="12"/>
        <end position="30"/>
    </location>
</feature>
<dbReference type="EMBL" id="LT985188">
    <property type="protein sequence ID" value="SPD85293.1"/>
    <property type="molecule type" value="Genomic_DNA"/>
</dbReference>
<feature type="compositionally biased region" description="Basic and acidic residues" evidence="1">
    <location>
        <begin position="68"/>
        <end position="86"/>
    </location>
</feature>
<keyword evidence="2" id="KW-0472">Membrane</keyword>
<keyword evidence="2" id="KW-0812">Transmembrane</keyword>
<keyword evidence="2" id="KW-1133">Transmembrane helix</keyword>
<evidence type="ECO:0000313" key="3">
    <source>
        <dbReference type="EMBL" id="SPD85293.1"/>
    </source>
</evidence>
<protein>
    <recommendedName>
        <fullName evidence="5">DUF2231 domain-containing protein</fullName>
    </recommendedName>
</protein>
<proteinExistence type="predicted"/>
<dbReference type="KEGG" id="mgg:MPLG2_0257"/>
<feature type="transmembrane region" description="Helical" evidence="2">
    <location>
        <begin position="36"/>
        <end position="57"/>
    </location>
</feature>
<evidence type="ECO:0000313" key="4">
    <source>
        <dbReference type="Proteomes" id="UP000238164"/>
    </source>
</evidence>
<dbReference type="Proteomes" id="UP000238164">
    <property type="component" value="Chromosome 1"/>
</dbReference>
<keyword evidence="4" id="KW-1185">Reference proteome</keyword>